<protein>
    <submittedName>
        <fullName evidence="2">Uncharacterized protein</fullName>
    </submittedName>
</protein>
<evidence type="ECO:0000313" key="2">
    <source>
        <dbReference type="EMBL" id="NMN94912.1"/>
    </source>
</evidence>
<keyword evidence="3" id="KW-1185">Reference proteome</keyword>
<sequence length="224" mass="23279">MPSRSSGVDKRQQFIASGVIAVLVVIVLCAGILGPPREAAITTDRLGPEHGETVANYLDRARNSLSGADEPRFALVSLTTEITPAAAVALAAGMRVAGVIFHVPIPRVQTSIITVNTPDGAEAILRSPGNAIAQLSLVRAPNERQQRINSVSAARLYEGCACIVGLTVRANPAALTDLSHRDGVRAVEALPPDAVAGRFAVVPLLPEYTDLVVAGPDDGDVPVS</sequence>
<accession>A0A848KDX8</accession>
<feature type="transmembrane region" description="Helical" evidence="1">
    <location>
        <begin position="12"/>
        <end position="33"/>
    </location>
</feature>
<dbReference type="EMBL" id="VCQU01000002">
    <property type="protein sequence ID" value="NMN94912.1"/>
    <property type="molecule type" value="Genomic_DNA"/>
</dbReference>
<evidence type="ECO:0000256" key="1">
    <source>
        <dbReference type="SAM" id="Phobius"/>
    </source>
</evidence>
<keyword evidence="1" id="KW-1133">Transmembrane helix</keyword>
<gene>
    <name evidence="2" type="ORF">FGL95_07675</name>
</gene>
<dbReference type="AlphaFoldDB" id="A0A848KDX8"/>
<comment type="caution">
    <text evidence="2">The sequence shown here is derived from an EMBL/GenBank/DDBJ whole genome shotgun (WGS) entry which is preliminary data.</text>
</comment>
<keyword evidence="1" id="KW-0812">Transmembrane</keyword>
<dbReference type="Proteomes" id="UP000535543">
    <property type="component" value="Unassembled WGS sequence"/>
</dbReference>
<name>A0A848KDX8_9NOCA</name>
<evidence type="ECO:0000313" key="3">
    <source>
        <dbReference type="Proteomes" id="UP000535543"/>
    </source>
</evidence>
<reference evidence="2 3" key="1">
    <citation type="submission" date="2019-05" db="EMBL/GenBank/DDBJ databases">
        <authorList>
            <person name="Lee S.D."/>
        </authorList>
    </citation>
    <scope>NUCLEOTIDE SEQUENCE [LARGE SCALE GENOMIC DNA]</scope>
    <source>
        <strain evidence="2 3">YC2-7</strain>
    </source>
</reference>
<keyword evidence="1" id="KW-0472">Membrane</keyword>
<organism evidence="2 3">
    <name type="scientific">Antrihabitans stalactiti</name>
    <dbReference type="NCBI Taxonomy" id="2584121"/>
    <lineage>
        <taxon>Bacteria</taxon>
        <taxon>Bacillati</taxon>
        <taxon>Actinomycetota</taxon>
        <taxon>Actinomycetes</taxon>
        <taxon>Mycobacteriales</taxon>
        <taxon>Nocardiaceae</taxon>
        <taxon>Antrihabitans</taxon>
    </lineage>
</organism>
<proteinExistence type="predicted"/>
<reference evidence="2 3" key="2">
    <citation type="submission" date="2020-06" db="EMBL/GenBank/DDBJ databases">
        <title>Antribacter stalactiti gen. nov., sp. nov., a new member of the family Nacardiaceae isolated from a cave.</title>
        <authorList>
            <person name="Kim I.S."/>
        </authorList>
    </citation>
    <scope>NUCLEOTIDE SEQUENCE [LARGE SCALE GENOMIC DNA]</scope>
    <source>
        <strain evidence="2 3">YC2-7</strain>
    </source>
</reference>